<feature type="transmembrane region" description="Helical" evidence="1">
    <location>
        <begin position="17"/>
        <end position="39"/>
    </location>
</feature>
<keyword evidence="1" id="KW-0472">Membrane</keyword>
<reference evidence="2" key="1">
    <citation type="submission" date="2018-06" db="EMBL/GenBank/DDBJ databases">
        <authorList>
            <person name="Zhirakovskaya E."/>
        </authorList>
    </citation>
    <scope>NUCLEOTIDE SEQUENCE</scope>
</reference>
<proteinExistence type="predicted"/>
<dbReference type="Pfam" id="PF09601">
    <property type="entry name" value="DUF2459"/>
    <property type="match status" value="1"/>
</dbReference>
<protein>
    <recommendedName>
        <fullName evidence="3">TIGR02117 family protein</fullName>
    </recommendedName>
</protein>
<keyword evidence="1" id="KW-1133">Transmembrane helix</keyword>
<evidence type="ECO:0000313" key="2">
    <source>
        <dbReference type="EMBL" id="VAX19967.1"/>
    </source>
</evidence>
<organism evidence="2">
    <name type="scientific">hydrothermal vent metagenome</name>
    <dbReference type="NCBI Taxonomy" id="652676"/>
    <lineage>
        <taxon>unclassified sequences</taxon>
        <taxon>metagenomes</taxon>
        <taxon>ecological metagenomes</taxon>
    </lineage>
</organism>
<keyword evidence="1" id="KW-0812">Transmembrane</keyword>
<sequence length="235" mass="27514">MTTKIEKRKTYLKILKLLFYPILTLIVLIILYFSSAFILSRISVNSSSLPGPKPINIYIITNGLHSDIVVPIKSNIIDWSAIIKFEHIRSKDSTYKFIAFGWGDKEFYIKTPLWEDLKFYVAFQALFCLNPSAIHATFFREMFESESYIKISLSEQNYYKLVEYIQNELRFDRAGNVIQIKNLQYDDNDAFYEAEGSFTLFYTCNTWVNDALKSANQKACLWTPFEEGIFYQYGD</sequence>
<dbReference type="EMBL" id="UOGD01000156">
    <property type="protein sequence ID" value="VAX19967.1"/>
    <property type="molecule type" value="Genomic_DNA"/>
</dbReference>
<evidence type="ECO:0008006" key="3">
    <source>
        <dbReference type="Google" id="ProtNLM"/>
    </source>
</evidence>
<gene>
    <name evidence="2" type="ORF">MNBD_IGNAVI01-105</name>
</gene>
<name>A0A3B1CTG6_9ZZZZ</name>
<accession>A0A3B1CTG6</accession>
<dbReference type="NCBIfam" id="TIGR02117">
    <property type="entry name" value="chp_urease_rgn"/>
    <property type="match status" value="1"/>
</dbReference>
<dbReference type="AlphaFoldDB" id="A0A3B1CTG6"/>
<evidence type="ECO:0000256" key="1">
    <source>
        <dbReference type="SAM" id="Phobius"/>
    </source>
</evidence>
<dbReference type="InterPro" id="IPR011727">
    <property type="entry name" value="CHP02117"/>
</dbReference>